<protein>
    <submittedName>
        <fullName evidence="1">Uncharacterized protein</fullName>
    </submittedName>
</protein>
<evidence type="ECO:0000313" key="1">
    <source>
        <dbReference type="EMBL" id="EXB76283.1"/>
    </source>
</evidence>
<proteinExistence type="predicted"/>
<accession>W9RH02</accession>
<evidence type="ECO:0000313" key="2">
    <source>
        <dbReference type="Proteomes" id="UP000030645"/>
    </source>
</evidence>
<reference evidence="2" key="1">
    <citation type="submission" date="2013-01" db="EMBL/GenBank/DDBJ databases">
        <title>Draft Genome Sequence of a Mulberry Tree, Morus notabilis C.K. Schneid.</title>
        <authorList>
            <person name="He N."/>
            <person name="Zhao S."/>
        </authorList>
    </citation>
    <scope>NUCLEOTIDE SEQUENCE</scope>
</reference>
<name>W9RH02_9ROSA</name>
<gene>
    <name evidence="1" type="ORF">L484_025641</name>
</gene>
<sequence>METIPTHPLLSKLDTIRLRARKGVDLVITTASLLDKADDGRYLMIWKRLTIRRHLTSMKLDLRVMEKLDPRWLESRSQIPHRFVQRERDACKEKDLARERESICG</sequence>
<organism evidence="1 2">
    <name type="scientific">Morus notabilis</name>
    <dbReference type="NCBI Taxonomy" id="981085"/>
    <lineage>
        <taxon>Eukaryota</taxon>
        <taxon>Viridiplantae</taxon>
        <taxon>Streptophyta</taxon>
        <taxon>Embryophyta</taxon>
        <taxon>Tracheophyta</taxon>
        <taxon>Spermatophyta</taxon>
        <taxon>Magnoliopsida</taxon>
        <taxon>eudicotyledons</taxon>
        <taxon>Gunneridae</taxon>
        <taxon>Pentapetalae</taxon>
        <taxon>rosids</taxon>
        <taxon>fabids</taxon>
        <taxon>Rosales</taxon>
        <taxon>Moraceae</taxon>
        <taxon>Moreae</taxon>
        <taxon>Morus</taxon>
    </lineage>
</organism>
<dbReference type="AlphaFoldDB" id="W9RH02"/>
<keyword evidence="2" id="KW-1185">Reference proteome</keyword>
<dbReference type="Proteomes" id="UP000030645">
    <property type="component" value="Unassembled WGS sequence"/>
</dbReference>
<dbReference type="EMBL" id="KE344715">
    <property type="protein sequence ID" value="EXB76283.1"/>
    <property type="molecule type" value="Genomic_DNA"/>
</dbReference>